<organism evidence="11 13">
    <name type="scientific">Polyplax serrata</name>
    <name type="common">Common mouse louse</name>
    <dbReference type="NCBI Taxonomy" id="468196"/>
    <lineage>
        <taxon>Eukaryota</taxon>
        <taxon>Metazoa</taxon>
        <taxon>Ecdysozoa</taxon>
        <taxon>Arthropoda</taxon>
        <taxon>Hexapoda</taxon>
        <taxon>Insecta</taxon>
        <taxon>Pterygota</taxon>
        <taxon>Neoptera</taxon>
        <taxon>Paraneoptera</taxon>
        <taxon>Psocodea</taxon>
        <taxon>Troctomorpha</taxon>
        <taxon>Phthiraptera</taxon>
        <taxon>Anoplura</taxon>
        <taxon>Polyplacidae</taxon>
        <taxon>Polyplax</taxon>
    </lineage>
</organism>
<dbReference type="GO" id="GO:0008270">
    <property type="term" value="F:zinc ion binding"/>
    <property type="evidence" value="ECO:0007669"/>
    <property type="project" value="UniProtKB-KW"/>
</dbReference>
<evidence type="ECO:0000256" key="7">
    <source>
        <dbReference type="PROSITE-ProRule" id="PRU00042"/>
    </source>
</evidence>
<evidence type="ECO:0000256" key="8">
    <source>
        <dbReference type="SAM" id="MobiDB-lite"/>
    </source>
</evidence>
<dbReference type="GO" id="GO:0000981">
    <property type="term" value="F:DNA-binding transcription factor activity, RNA polymerase II-specific"/>
    <property type="evidence" value="ECO:0007669"/>
    <property type="project" value="TreeGrafter"/>
</dbReference>
<dbReference type="PANTHER" id="PTHR24394">
    <property type="entry name" value="ZINC FINGER PROTEIN"/>
    <property type="match status" value="1"/>
</dbReference>
<reference evidence="11 13" key="1">
    <citation type="submission" date="2023-10" db="EMBL/GenBank/DDBJ databases">
        <title>Genomes of two closely related lineages of the louse Polyplax serrata with different host specificities.</title>
        <authorList>
            <person name="Martinu J."/>
            <person name="Tarabai H."/>
            <person name="Stefka J."/>
            <person name="Hypsa V."/>
        </authorList>
    </citation>
    <scope>NUCLEOTIDE SEQUENCE [LARGE SCALE GENOMIC DNA]</scope>
    <source>
        <strain evidence="10">98ZLc_SE</strain>
        <strain evidence="11">HR10_N</strain>
    </source>
</reference>
<dbReference type="InterPro" id="IPR013087">
    <property type="entry name" value="Znf_C2H2_type"/>
</dbReference>
<dbReference type="Gene3D" id="3.30.160.60">
    <property type="entry name" value="Classic Zinc Finger"/>
    <property type="match status" value="1"/>
</dbReference>
<accession>A0AAN8PNA9</accession>
<dbReference type="EMBL" id="JAWJWF010000003">
    <property type="protein sequence ID" value="KAK6634842.1"/>
    <property type="molecule type" value="Genomic_DNA"/>
</dbReference>
<dbReference type="PROSITE" id="PS50157">
    <property type="entry name" value="ZINC_FINGER_C2H2_2"/>
    <property type="match status" value="2"/>
</dbReference>
<evidence type="ECO:0000256" key="2">
    <source>
        <dbReference type="ARBA" id="ARBA00022723"/>
    </source>
</evidence>
<dbReference type="PROSITE" id="PS00028">
    <property type="entry name" value="ZINC_FINGER_C2H2_1"/>
    <property type="match status" value="2"/>
</dbReference>
<comment type="subcellular location">
    <subcellularLocation>
        <location evidence="1">Nucleus</location>
    </subcellularLocation>
</comment>
<evidence type="ECO:0000256" key="4">
    <source>
        <dbReference type="ARBA" id="ARBA00022771"/>
    </source>
</evidence>
<dbReference type="Pfam" id="PF13912">
    <property type="entry name" value="zf-C2H2_6"/>
    <property type="match status" value="2"/>
</dbReference>
<keyword evidence="6" id="KW-0539">Nucleus</keyword>
<keyword evidence="2" id="KW-0479">Metal-binding</keyword>
<dbReference type="PANTHER" id="PTHR24394:SF44">
    <property type="entry name" value="ZINC FINGER PROTEIN 271-LIKE"/>
    <property type="match status" value="1"/>
</dbReference>
<evidence type="ECO:0000313" key="12">
    <source>
        <dbReference type="Proteomes" id="UP001359485"/>
    </source>
</evidence>
<evidence type="ECO:0000313" key="10">
    <source>
        <dbReference type="EMBL" id="KAK6634842.1"/>
    </source>
</evidence>
<dbReference type="SUPFAM" id="SSF57667">
    <property type="entry name" value="beta-beta-alpha zinc fingers"/>
    <property type="match status" value="1"/>
</dbReference>
<sequence length="495" mass="53616">MGIPLTSLEPRLQEMSQLGNAHNPTHAALLGSQNAVTCPLCHKLFLGGENLMEHMKHTHKDPNATGVAKEALLTDLSFLPTGSYLAKRRTANHPCPICGKHYVNEGSLRKHLACHPETSQFSSSLRMWPCSVCQAVFTHESGLLSHMEHMRMDPKHQFAAQYVLSRAAAERRERESLIAAAVAASNVGGLGLGGQPVNSLCPSPAPSDTSSIEHLSSTGSETGAIVNNNNNNNKLDMTHISPGMNSVRPPGSPNPVEFNDIPNRMAALNAAIAQVQNMQTDQDQSVNPSKEFMNNSVEANNSLQITPSNLIMRNSPQGQTGENNNDLHPATGDMKPDVFNKEMVSVRTDMTPAAHAQQLAVNAMRANLENMRNIESLTGMRPGYLDNPLTGQQQQNDSVFRIQQQAAEALLRSQAEAALRLAVSQAAAAVTGDRSQNNIHNQLSPDLTEALRLQEQRLEQALRLHGDPRVLGFSLNNSNSNPNANLSSNNSMNST</sequence>
<evidence type="ECO:0000313" key="13">
    <source>
        <dbReference type="Proteomes" id="UP001372834"/>
    </source>
</evidence>
<protein>
    <recommendedName>
        <fullName evidence="9">C2H2-type domain-containing protein</fullName>
    </recommendedName>
</protein>
<gene>
    <name evidence="11" type="ORF">RUM43_008320</name>
    <name evidence="10" type="ORF">RUM44_000089</name>
</gene>
<evidence type="ECO:0000256" key="1">
    <source>
        <dbReference type="ARBA" id="ARBA00004123"/>
    </source>
</evidence>
<keyword evidence="5" id="KW-0862">Zinc</keyword>
<keyword evidence="3" id="KW-0677">Repeat</keyword>
<evidence type="ECO:0000256" key="5">
    <source>
        <dbReference type="ARBA" id="ARBA00022833"/>
    </source>
</evidence>
<dbReference type="Proteomes" id="UP001359485">
    <property type="component" value="Unassembled WGS sequence"/>
</dbReference>
<dbReference type="Pfam" id="PF12874">
    <property type="entry name" value="zf-met"/>
    <property type="match status" value="1"/>
</dbReference>
<dbReference type="EMBL" id="JAWJWE010000003">
    <property type="protein sequence ID" value="KAK6640043.1"/>
    <property type="molecule type" value="Genomic_DNA"/>
</dbReference>
<feature type="region of interest" description="Disordered" evidence="8">
    <location>
        <begin position="474"/>
        <end position="495"/>
    </location>
</feature>
<evidence type="ECO:0000256" key="3">
    <source>
        <dbReference type="ARBA" id="ARBA00022737"/>
    </source>
</evidence>
<dbReference type="SMART" id="SM00355">
    <property type="entry name" value="ZnF_C2H2"/>
    <property type="match status" value="3"/>
</dbReference>
<dbReference type="AlphaFoldDB" id="A0AAN8PNA9"/>
<evidence type="ECO:0000313" key="11">
    <source>
        <dbReference type="EMBL" id="KAK6640043.1"/>
    </source>
</evidence>
<comment type="caution">
    <text evidence="11">The sequence shown here is derived from an EMBL/GenBank/DDBJ whole genome shotgun (WGS) entry which is preliminary data.</text>
</comment>
<dbReference type="InterPro" id="IPR036236">
    <property type="entry name" value="Znf_C2H2_sf"/>
</dbReference>
<dbReference type="GO" id="GO:0005634">
    <property type="term" value="C:nucleus"/>
    <property type="evidence" value="ECO:0007669"/>
    <property type="project" value="UniProtKB-SubCell"/>
</dbReference>
<proteinExistence type="predicted"/>
<evidence type="ECO:0000259" key="9">
    <source>
        <dbReference type="PROSITE" id="PS50157"/>
    </source>
</evidence>
<keyword evidence="12" id="KW-1185">Reference proteome</keyword>
<feature type="domain" description="C2H2-type" evidence="9">
    <location>
        <begin position="93"/>
        <end position="120"/>
    </location>
</feature>
<feature type="domain" description="C2H2-type" evidence="9">
    <location>
        <begin position="36"/>
        <end position="64"/>
    </location>
</feature>
<keyword evidence="4 7" id="KW-0863">Zinc-finger</keyword>
<name>A0AAN8PNA9_POLSC</name>
<evidence type="ECO:0000256" key="6">
    <source>
        <dbReference type="ARBA" id="ARBA00023242"/>
    </source>
</evidence>
<dbReference type="Proteomes" id="UP001372834">
    <property type="component" value="Unassembled WGS sequence"/>
</dbReference>